<evidence type="ECO:0000313" key="7">
    <source>
        <dbReference type="EMBL" id="KAE9206822.1"/>
    </source>
</evidence>
<dbReference type="Proteomes" id="UP000441208">
    <property type="component" value="Unassembled WGS sequence"/>
</dbReference>
<reference evidence="11 12" key="1">
    <citation type="submission" date="2018-08" db="EMBL/GenBank/DDBJ databases">
        <title>Genomic investigation of the strawberry pathogen Phytophthora fragariae indicates pathogenicity is determined by transcriptional variation in three key races.</title>
        <authorList>
            <person name="Adams T.M."/>
            <person name="Armitage A.D."/>
            <person name="Sobczyk M.K."/>
            <person name="Bates H.J."/>
            <person name="Dunwell J.M."/>
            <person name="Nellist C.F."/>
            <person name="Harrison R.J."/>
        </authorList>
    </citation>
    <scope>NUCLEOTIDE SEQUENCE [LARGE SCALE GENOMIC DNA]</scope>
    <source>
        <strain evidence="10 13">A4</strain>
        <strain evidence="9 14">BC-1</strain>
        <strain evidence="8 18">BC-23</strain>
        <strain evidence="7 12">NOV-27</strain>
        <strain evidence="6 15">NOV-5</strain>
        <strain evidence="4 16">NOV-71</strain>
        <strain evidence="2 11">NOV-9</strain>
        <strain evidence="5 19">ONT-3</strain>
        <strain evidence="3 17">SCRP245</strain>
    </source>
</reference>
<dbReference type="Proteomes" id="UP000440367">
    <property type="component" value="Unassembled WGS sequence"/>
</dbReference>
<evidence type="ECO:0000313" key="6">
    <source>
        <dbReference type="EMBL" id="KAE9144239.1"/>
    </source>
</evidence>
<evidence type="ECO:0000313" key="2">
    <source>
        <dbReference type="EMBL" id="KAE8936390.1"/>
    </source>
</evidence>
<evidence type="ECO:0000313" key="13">
    <source>
        <dbReference type="Proteomes" id="UP000437068"/>
    </source>
</evidence>
<feature type="signal peptide" evidence="1">
    <location>
        <begin position="1"/>
        <end position="23"/>
    </location>
</feature>
<evidence type="ECO:0000313" key="18">
    <source>
        <dbReference type="Proteomes" id="UP000476176"/>
    </source>
</evidence>
<dbReference type="Proteomes" id="UP000429523">
    <property type="component" value="Unassembled WGS sequence"/>
</dbReference>
<dbReference type="Proteomes" id="UP000440732">
    <property type="component" value="Unassembled WGS sequence"/>
</dbReference>
<dbReference type="Proteomes" id="UP000488956">
    <property type="component" value="Unassembled WGS sequence"/>
</dbReference>
<organism evidence="10 13">
    <name type="scientific">Phytophthora fragariae</name>
    <dbReference type="NCBI Taxonomy" id="53985"/>
    <lineage>
        <taxon>Eukaryota</taxon>
        <taxon>Sar</taxon>
        <taxon>Stramenopiles</taxon>
        <taxon>Oomycota</taxon>
        <taxon>Peronosporomycetes</taxon>
        <taxon>Peronosporales</taxon>
        <taxon>Peronosporaceae</taxon>
        <taxon>Phytophthora</taxon>
    </lineage>
</organism>
<proteinExistence type="predicted"/>
<accession>A0A6A4DH86</accession>
<dbReference type="EMBL" id="QXGE01000689">
    <property type="protein sequence ID" value="KAE9305829.1"/>
    <property type="molecule type" value="Genomic_DNA"/>
</dbReference>
<evidence type="ECO:0000313" key="11">
    <source>
        <dbReference type="Proteomes" id="UP000429523"/>
    </source>
</evidence>
<evidence type="ECO:0000313" key="8">
    <source>
        <dbReference type="EMBL" id="KAE9226740.1"/>
    </source>
</evidence>
<dbReference type="Proteomes" id="UP000476176">
    <property type="component" value="Unassembled WGS sequence"/>
</dbReference>
<evidence type="ECO:0000313" key="9">
    <source>
        <dbReference type="EMBL" id="KAE9226960.1"/>
    </source>
</evidence>
<evidence type="ECO:0000313" key="5">
    <source>
        <dbReference type="EMBL" id="KAE9108040.1"/>
    </source>
</evidence>
<evidence type="ECO:0000313" key="15">
    <source>
        <dbReference type="Proteomes" id="UP000440732"/>
    </source>
</evidence>
<dbReference type="Proteomes" id="UP000433483">
    <property type="component" value="Unassembled WGS sequence"/>
</dbReference>
<dbReference type="OrthoDB" id="10268145at2759"/>
<protein>
    <submittedName>
        <fullName evidence="10">Uncharacterized protein</fullName>
    </submittedName>
</protein>
<dbReference type="AlphaFoldDB" id="A0A6A4DH86"/>
<keyword evidence="12" id="KW-1185">Reference proteome</keyword>
<dbReference type="Proteomes" id="UP000460718">
    <property type="component" value="Unassembled WGS sequence"/>
</dbReference>
<evidence type="ECO:0000313" key="12">
    <source>
        <dbReference type="Proteomes" id="UP000433483"/>
    </source>
</evidence>
<keyword evidence="1" id="KW-0732">Signal</keyword>
<sequence length="57" mass="6538">MCVAKRPATFNLQLVWPIALCAATPDYRNRGFLVHTPHHRTREACPDISRCSDSLWN</sequence>
<dbReference type="EMBL" id="QXFX01000660">
    <property type="protein sequence ID" value="KAE9108040.1"/>
    <property type="molecule type" value="Genomic_DNA"/>
</dbReference>
<dbReference type="Proteomes" id="UP000437068">
    <property type="component" value="Unassembled WGS sequence"/>
</dbReference>
<evidence type="ECO:0000256" key="1">
    <source>
        <dbReference type="SAM" id="SignalP"/>
    </source>
</evidence>
<dbReference type="EMBL" id="QXGA01000555">
    <property type="protein sequence ID" value="KAE9144239.1"/>
    <property type="molecule type" value="Genomic_DNA"/>
</dbReference>
<dbReference type="EMBL" id="QXFZ01000730">
    <property type="protein sequence ID" value="KAE9106642.1"/>
    <property type="molecule type" value="Genomic_DNA"/>
</dbReference>
<dbReference type="EMBL" id="QXGD01000728">
    <property type="protein sequence ID" value="KAE9226960.1"/>
    <property type="molecule type" value="Genomic_DNA"/>
</dbReference>
<dbReference type="EMBL" id="QXFW01000635">
    <property type="protein sequence ID" value="KAE9006750.1"/>
    <property type="molecule type" value="Genomic_DNA"/>
</dbReference>
<evidence type="ECO:0000313" key="3">
    <source>
        <dbReference type="EMBL" id="KAE9006750.1"/>
    </source>
</evidence>
<comment type="caution">
    <text evidence="10">The sequence shown here is derived from an EMBL/GenBank/DDBJ whole genome shotgun (WGS) entry which is preliminary data.</text>
</comment>
<evidence type="ECO:0000313" key="4">
    <source>
        <dbReference type="EMBL" id="KAE9106642.1"/>
    </source>
</evidence>
<feature type="chain" id="PRO_5036381227" evidence="1">
    <location>
        <begin position="24"/>
        <end position="57"/>
    </location>
</feature>
<dbReference type="EMBL" id="QXGC01000636">
    <property type="protein sequence ID" value="KAE9226740.1"/>
    <property type="molecule type" value="Genomic_DNA"/>
</dbReference>
<gene>
    <name evidence="10" type="ORF">PF001_g12415</name>
    <name evidence="9" type="ORF">PF002_g13959</name>
    <name evidence="8" type="ORF">PF004_g11559</name>
    <name evidence="7" type="ORF">PF005_g12863</name>
    <name evidence="6" type="ORF">PF006_g10802</name>
    <name evidence="4" type="ORF">PF007_g13329</name>
    <name evidence="2" type="ORF">PF009_g13684</name>
    <name evidence="5" type="ORF">PF010_g12056</name>
    <name evidence="3" type="ORF">PF011_g11436</name>
</gene>
<evidence type="ECO:0000313" key="17">
    <source>
        <dbReference type="Proteomes" id="UP000460718"/>
    </source>
</evidence>
<evidence type="ECO:0000313" key="16">
    <source>
        <dbReference type="Proteomes" id="UP000441208"/>
    </source>
</evidence>
<dbReference type="EMBL" id="QXGF01000723">
    <property type="protein sequence ID" value="KAE8936390.1"/>
    <property type="molecule type" value="Genomic_DNA"/>
</dbReference>
<evidence type="ECO:0000313" key="10">
    <source>
        <dbReference type="EMBL" id="KAE9305829.1"/>
    </source>
</evidence>
<name>A0A6A4DH86_9STRA</name>
<evidence type="ECO:0000313" key="14">
    <source>
        <dbReference type="Proteomes" id="UP000440367"/>
    </source>
</evidence>
<dbReference type="EMBL" id="QXGB01000694">
    <property type="protein sequence ID" value="KAE9206822.1"/>
    <property type="molecule type" value="Genomic_DNA"/>
</dbReference>
<evidence type="ECO:0000313" key="19">
    <source>
        <dbReference type="Proteomes" id="UP000488956"/>
    </source>
</evidence>